<evidence type="ECO:0008006" key="4">
    <source>
        <dbReference type="Google" id="ProtNLM"/>
    </source>
</evidence>
<evidence type="ECO:0000313" key="3">
    <source>
        <dbReference type="Proteomes" id="UP000032633"/>
    </source>
</evidence>
<accession>A0A0D5NKH4</accession>
<feature type="signal peptide" evidence="1">
    <location>
        <begin position="1"/>
        <end position="26"/>
    </location>
</feature>
<dbReference type="EMBL" id="CP011058">
    <property type="protein sequence ID" value="AJY75746.1"/>
    <property type="molecule type" value="Genomic_DNA"/>
</dbReference>
<protein>
    <recommendedName>
        <fullName evidence="4">Secreted protein</fullName>
    </recommendedName>
</protein>
<dbReference type="AlphaFoldDB" id="A0A0D5NKH4"/>
<evidence type="ECO:0000256" key="1">
    <source>
        <dbReference type="SAM" id="SignalP"/>
    </source>
</evidence>
<dbReference type="HOGENOM" id="CLU_2701249_0_0_9"/>
<sequence length="73" mass="8228">MLQKRLATALLLTFLLTASLPLQVVASEPIHPRQDQLPCDVLRDAFLGSLFTPIRNVLNRYDEPEAVKVKQTL</sequence>
<keyword evidence="1" id="KW-0732">Signal</keyword>
<keyword evidence="3" id="KW-1185">Reference proteome</keyword>
<dbReference type="PATRIC" id="fig|1126833.4.peg.3456"/>
<dbReference type="KEGG" id="pbj:VN24_15785"/>
<organism evidence="2 3">
    <name type="scientific">Paenibacillus beijingensis</name>
    <dbReference type="NCBI Taxonomy" id="1126833"/>
    <lineage>
        <taxon>Bacteria</taxon>
        <taxon>Bacillati</taxon>
        <taxon>Bacillota</taxon>
        <taxon>Bacilli</taxon>
        <taxon>Bacillales</taxon>
        <taxon>Paenibacillaceae</taxon>
        <taxon>Paenibacillus</taxon>
    </lineage>
</organism>
<feature type="chain" id="PRO_5002296348" description="Secreted protein" evidence="1">
    <location>
        <begin position="27"/>
        <end position="73"/>
    </location>
</feature>
<name>A0A0D5NKH4_9BACL</name>
<dbReference type="Proteomes" id="UP000032633">
    <property type="component" value="Chromosome"/>
</dbReference>
<reference evidence="2 3" key="1">
    <citation type="journal article" date="2015" name="J. Biotechnol.">
        <title>Complete genome sequence of Paenibacillus beijingensis 7188(T) (=DSM 24997(T)), a novel rhizobacterium from jujube garden soil.</title>
        <authorList>
            <person name="Kwak Y."/>
            <person name="Shin J.H."/>
        </authorList>
    </citation>
    <scope>NUCLEOTIDE SEQUENCE [LARGE SCALE GENOMIC DNA]</scope>
    <source>
        <strain evidence="2 3">DSM 24997</strain>
    </source>
</reference>
<proteinExistence type="predicted"/>
<gene>
    <name evidence="2" type="ORF">VN24_15785</name>
</gene>
<reference evidence="3" key="2">
    <citation type="submission" date="2015-03" db="EMBL/GenBank/DDBJ databases">
        <title>Genome sequence of Paenibacillus beijingensis strain DSM 24997T.</title>
        <authorList>
            <person name="Kwak Y."/>
            <person name="Shin J.-H."/>
        </authorList>
    </citation>
    <scope>NUCLEOTIDE SEQUENCE [LARGE SCALE GENOMIC DNA]</scope>
    <source>
        <strain evidence="3">DSM 24997</strain>
    </source>
</reference>
<evidence type="ECO:0000313" key="2">
    <source>
        <dbReference type="EMBL" id="AJY75746.1"/>
    </source>
</evidence>